<name>A0A2H0N7R1_9BACT</name>
<dbReference type="InterPro" id="IPR019490">
    <property type="entry name" value="Glu6P/Mann6P_isomerase_C"/>
</dbReference>
<evidence type="ECO:0000259" key="3">
    <source>
        <dbReference type="PROSITE" id="PS51464"/>
    </source>
</evidence>
<comment type="similarity">
    <text evidence="1">Belongs to the PGI/PMI family.</text>
</comment>
<dbReference type="Proteomes" id="UP000229893">
    <property type="component" value="Unassembled WGS sequence"/>
</dbReference>
<proteinExistence type="inferred from homology"/>
<dbReference type="GO" id="GO:0097367">
    <property type="term" value="F:carbohydrate derivative binding"/>
    <property type="evidence" value="ECO:0007669"/>
    <property type="project" value="InterPro"/>
</dbReference>
<protein>
    <recommendedName>
        <fullName evidence="3">SIS domain-containing protein</fullName>
    </recommendedName>
</protein>
<dbReference type="EMBL" id="PCWO01000028">
    <property type="protein sequence ID" value="PIR04928.1"/>
    <property type="molecule type" value="Genomic_DNA"/>
</dbReference>
<dbReference type="GO" id="GO:1901135">
    <property type="term" value="P:carbohydrate derivative metabolic process"/>
    <property type="evidence" value="ECO:0007669"/>
    <property type="project" value="InterPro"/>
</dbReference>
<dbReference type="CDD" id="cd05637">
    <property type="entry name" value="SIS_PGI_PMI_2"/>
    <property type="match status" value="1"/>
</dbReference>
<dbReference type="PROSITE" id="PS51464">
    <property type="entry name" value="SIS"/>
    <property type="match status" value="1"/>
</dbReference>
<dbReference type="InterPro" id="IPR001347">
    <property type="entry name" value="SIS_dom"/>
</dbReference>
<keyword evidence="2" id="KW-0413">Isomerase</keyword>
<dbReference type="GO" id="GO:0004347">
    <property type="term" value="F:glucose-6-phosphate isomerase activity"/>
    <property type="evidence" value="ECO:0007669"/>
    <property type="project" value="InterPro"/>
</dbReference>
<evidence type="ECO:0000313" key="4">
    <source>
        <dbReference type="EMBL" id="PIR04928.1"/>
    </source>
</evidence>
<dbReference type="Gene3D" id="3.40.50.10490">
    <property type="entry name" value="Glucose-6-phosphate isomerase like protein, domain 1"/>
    <property type="match status" value="2"/>
</dbReference>
<gene>
    <name evidence="4" type="ORF">COV57_01820</name>
</gene>
<evidence type="ECO:0000256" key="1">
    <source>
        <dbReference type="ARBA" id="ARBA00010523"/>
    </source>
</evidence>
<comment type="caution">
    <text evidence="4">The sequence shown here is derived from an EMBL/GenBank/DDBJ whole genome shotgun (WGS) entry which is preliminary data.</text>
</comment>
<dbReference type="AlphaFoldDB" id="A0A2H0N7R1"/>
<reference evidence="4 5" key="1">
    <citation type="submission" date="2017-09" db="EMBL/GenBank/DDBJ databases">
        <title>Depth-based differentiation of microbial function through sediment-hosted aquifers and enrichment of novel symbionts in the deep terrestrial subsurface.</title>
        <authorList>
            <person name="Probst A.J."/>
            <person name="Ladd B."/>
            <person name="Jarett J.K."/>
            <person name="Geller-Mcgrath D.E."/>
            <person name="Sieber C.M."/>
            <person name="Emerson J.B."/>
            <person name="Anantharaman K."/>
            <person name="Thomas B.C."/>
            <person name="Malmstrom R."/>
            <person name="Stieglmeier M."/>
            <person name="Klingl A."/>
            <person name="Woyke T."/>
            <person name="Ryan C.M."/>
            <person name="Banfield J.F."/>
        </authorList>
    </citation>
    <scope>NUCLEOTIDE SEQUENCE [LARGE SCALE GENOMIC DNA]</scope>
    <source>
        <strain evidence="4">CG11_big_fil_rev_8_21_14_0_20_35_14</strain>
    </source>
</reference>
<dbReference type="GO" id="GO:0004476">
    <property type="term" value="F:mannose-6-phosphate isomerase activity"/>
    <property type="evidence" value="ECO:0007669"/>
    <property type="project" value="InterPro"/>
</dbReference>
<feature type="domain" description="SIS" evidence="3">
    <location>
        <begin position="20"/>
        <end position="151"/>
    </location>
</feature>
<dbReference type="GO" id="GO:0005975">
    <property type="term" value="P:carbohydrate metabolic process"/>
    <property type="evidence" value="ECO:0007669"/>
    <property type="project" value="InterPro"/>
</dbReference>
<evidence type="ECO:0000313" key="5">
    <source>
        <dbReference type="Proteomes" id="UP000229893"/>
    </source>
</evidence>
<accession>A0A2H0N7R1</accession>
<evidence type="ECO:0000256" key="2">
    <source>
        <dbReference type="ARBA" id="ARBA00023235"/>
    </source>
</evidence>
<dbReference type="Pfam" id="PF10432">
    <property type="entry name" value="bact-PGI_C"/>
    <property type="match status" value="1"/>
</dbReference>
<organism evidence="4 5">
    <name type="scientific">Candidatus Liptonbacteria bacterium CG11_big_fil_rev_8_21_14_0_20_35_14</name>
    <dbReference type="NCBI Taxonomy" id="1974634"/>
    <lineage>
        <taxon>Bacteria</taxon>
        <taxon>Candidatus Liptoniibacteriota</taxon>
    </lineage>
</organism>
<sequence>MEEAIKNFASQFAYEPKIENTNTFKPATKFIVIGMGGSHLAADLLKVWDPSLDLIVHQGYGLPTLPKDVLKDRLVILSSYSGNTEEVISAFEEADAKNLPRAIVSIGGELLELAQKHNLPYIQMPDTGIQPRSALGFNLIALLELMDQGRAIEEARKLSSILKPLEFEIGGRELAARLKNFVPVIYSSLQNLPIVYNWKIKFNETGKIPAFYNVFSELNHNEMTGFDAKGATEKLAKNFYFLLLEDENDTPKIKKRMQTLAKLYRDRDLKIEFIKIADNNNVFYKIFSSLILADWAAYHIAKSYGVEPEQVPMVEEFKKLIS</sequence>
<dbReference type="SUPFAM" id="SSF53697">
    <property type="entry name" value="SIS domain"/>
    <property type="match status" value="1"/>
</dbReference>
<dbReference type="InterPro" id="IPR046348">
    <property type="entry name" value="SIS_dom_sf"/>
</dbReference>